<feature type="region of interest" description="Disordered" evidence="14">
    <location>
        <begin position="979"/>
        <end position="1063"/>
    </location>
</feature>
<feature type="compositionally biased region" description="Polar residues" evidence="14">
    <location>
        <begin position="1165"/>
        <end position="1179"/>
    </location>
</feature>
<evidence type="ECO:0000256" key="5">
    <source>
        <dbReference type="ARBA" id="ARBA00022603"/>
    </source>
</evidence>
<comment type="catalytic activity">
    <reaction evidence="12">
        <text>L-arginyl-[protein] + 2 S-adenosyl-L-methionine = N(omega),N(omega)-dimethyl-L-arginyl-[protein] + 2 S-adenosyl-L-homocysteine + 2 H(+)</text>
        <dbReference type="Rhea" id="RHEA:48096"/>
        <dbReference type="Rhea" id="RHEA-COMP:10532"/>
        <dbReference type="Rhea" id="RHEA-COMP:11991"/>
        <dbReference type="ChEBI" id="CHEBI:15378"/>
        <dbReference type="ChEBI" id="CHEBI:29965"/>
        <dbReference type="ChEBI" id="CHEBI:57856"/>
        <dbReference type="ChEBI" id="CHEBI:59789"/>
        <dbReference type="ChEBI" id="CHEBI:61897"/>
        <dbReference type="EC" id="2.1.1.319"/>
    </reaction>
</comment>
<dbReference type="PROSITE" id="PS51678">
    <property type="entry name" value="SAM_MT_PRMT"/>
    <property type="match status" value="1"/>
</dbReference>
<feature type="compositionally biased region" description="Polar residues" evidence="14">
    <location>
        <begin position="1556"/>
        <end position="1577"/>
    </location>
</feature>
<dbReference type="InterPro" id="IPR057731">
    <property type="entry name" value="STIL_N"/>
</dbReference>
<proteinExistence type="predicted"/>
<evidence type="ECO:0000259" key="15">
    <source>
        <dbReference type="Pfam" id="PF15253"/>
    </source>
</evidence>
<keyword evidence="4" id="KW-0963">Cytoplasm</keyword>
<evidence type="ECO:0000256" key="2">
    <source>
        <dbReference type="ARBA" id="ARBA00004496"/>
    </source>
</evidence>
<dbReference type="CDD" id="cd02440">
    <property type="entry name" value="AdoMet_MTases"/>
    <property type="match status" value="1"/>
</dbReference>
<dbReference type="PANTHER" id="PTHR11006">
    <property type="entry name" value="PROTEIN ARGININE N-METHYLTRANSFERASE"/>
    <property type="match status" value="1"/>
</dbReference>
<dbReference type="InterPro" id="IPR055135">
    <property type="entry name" value="PRMT_dom"/>
</dbReference>
<dbReference type="InterPro" id="IPR011993">
    <property type="entry name" value="PH-like_dom_sf"/>
</dbReference>
<dbReference type="Pfam" id="PF22528">
    <property type="entry name" value="PRMT_C"/>
    <property type="match status" value="1"/>
</dbReference>
<dbReference type="EMBL" id="CAJNOQ010001876">
    <property type="protein sequence ID" value="CAF0924748.1"/>
    <property type="molecule type" value="Genomic_DNA"/>
</dbReference>
<keyword evidence="8" id="KW-0156">Chromatin regulator</keyword>
<feature type="region of interest" description="Disordered" evidence="14">
    <location>
        <begin position="1140"/>
        <end position="1179"/>
    </location>
</feature>
<evidence type="ECO:0000256" key="7">
    <source>
        <dbReference type="ARBA" id="ARBA00022691"/>
    </source>
</evidence>
<evidence type="ECO:0000256" key="12">
    <source>
        <dbReference type="ARBA" id="ARBA00049086"/>
    </source>
</evidence>
<feature type="region of interest" description="Disordered" evidence="14">
    <location>
        <begin position="1527"/>
        <end position="1546"/>
    </location>
</feature>
<dbReference type="SUPFAM" id="SSF53335">
    <property type="entry name" value="S-adenosyl-L-methionine-dependent methyltransferases"/>
    <property type="match status" value="1"/>
</dbReference>
<comment type="subcellular location">
    <subcellularLocation>
        <location evidence="2">Cytoplasm</location>
    </subcellularLocation>
    <subcellularLocation>
        <location evidence="1">Nucleus</location>
    </subcellularLocation>
</comment>
<dbReference type="Gene3D" id="2.70.160.11">
    <property type="entry name" value="Hnrnp arginine n-methyltransferase1"/>
    <property type="match status" value="1"/>
</dbReference>
<dbReference type="Proteomes" id="UP000663829">
    <property type="component" value="Unassembled WGS sequence"/>
</dbReference>
<evidence type="ECO:0000256" key="8">
    <source>
        <dbReference type="ARBA" id="ARBA00022853"/>
    </source>
</evidence>
<keyword evidence="19" id="KW-1185">Reference proteome</keyword>
<feature type="domain" description="Protein arginine N-methyltransferase" evidence="16">
    <location>
        <begin position="266"/>
        <end position="430"/>
    </location>
</feature>
<feature type="compositionally biased region" description="Acidic residues" evidence="14">
    <location>
        <begin position="997"/>
        <end position="1007"/>
    </location>
</feature>
<evidence type="ECO:0000256" key="1">
    <source>
        <dbReference type="ARBA" id="ARBA00004123"/>
    </source>
</evidence>
<dbReference type="OrthoDB" id="7848332at2759"/>
<dbReference type="GO" id="GO:0005634">
    <property type="term" value="C:nucleus"/>
    <property type="evidence" value="ECO:0007669"/>
    <property type="project" value="UniProtKB-SubCell"/>
</dbReference>
<dbReference type="Gene3D" id="3.40.50.150">
    <property type="entry name" value="Vaccinia Virus protein VP39"/>
    <property type="match status" value="1"/>
</dbReference>
<gene>
    <name evidence="17" type="ORF">GPM918_LOCUS9854</name>
    <name evidence="18" type="ORF">SRO942_LOCUS9853</name>
</gene>
<feature type="compositionally biased region" description="Polar residues" evidence="14">
    <location>
        <begin position="1034"/>
        <end position="1058"/>
    </location>
</feature>
<feature type="compositionally biased region" description="Basic and acidic residues" evidence="14">
    <location>
        <begin position="979"/>
        <end position="991"/>
    </location>
</feature>
<keyword evidence="6 13" id="KW-0808">Transferase</keyword>
<keyword evidence="5 13" id="KW-0489">Methyltransferase</keyword>
<dbReference type="Gene3D" id="2.30.29.30">
    <property type="entry name" value="Pleckstrin-homology domain (PH domain)/Phosphotyrosine-binding domain (PTB)"/>
    <property type="match status" value="1"/>
</dbReference>
<dbReference type="GO" id="GO:0035242">
    <property type="term" value="F:protein-arginine omega-N asymmetric methyltransferase activity"/>
    <property type="evidence" value="ECO:0007669"/>
    <property type="project" value="UniProtKB-EC"/>
</dbReference>
<dbReference type="FunFam" id="3.40.50.150:FF:000031">
    <property type="entry name" value="Putative Histone-arginine methyltransferase CARM1"/>
    <property type="match status" value="1"/>
</dbReference>
<dbReference type="EC" id="2.1.1.319" evidence="3"/>
<evidence type="ECO:0000256" key="14">
    <source>
        <dbReference type="SAM" id="MobiDB-lite"/>
    </source>
</evidence>
<evidence type="ECO:0000259" key="16">
    <source>
        <dbReference type="Pfam" id="PF22528"/>
    </source>
</evidence>
<dbReference type="EMBL" id="CAJOBC010001875">
    <property type="protein sequence ID" value="CAF3703559.1"/>
    <property type="molecule type" value="Genomic_DNA"/>
</dbReference>
<keyword evidence="11" id="KW-0539">Nucleus</keyword>
<keyword evidence="7 13" id="KW-0949">S-adenosyl-L-methionine</keyword>
<protein>
    <recommendedName>
        <fullName evidence="3">type I protein arginine methyltransferase</fullName>
        <ecNumber evidence="3">2.1.1.319</ecNumber>
    </recommendedName>
</protein>
<evidence type="ECO:0000313" key="17">
    <source>
        <dbReference type="EMBL" id="CAF0924748.1"/>
    </source>
</evidence>
<comment type="caution">
    <text evidence="17">The sequence shown here is derived from an EMBL/GenBank/DDBJ whole genome shotgun (WGS) entry which is preliminary data.</text>
</comment>
<name>A0A814B8Q6_9BILA</name>
<dbReference type="GO" id="GO:0005737">
    <property type="term" value="C:cytoplasm"/>
    <property type="evidence" value="ECO:0007669"/>
    <property type="project" value="UniProtKB-SubCell"/>
</dbReference>
<feature type="compositionally biased region" description="Low complexity" evidence="14">
    <location>
        <begin position="1475"/>
        <end position="1496"/>
    </location>
</feature>
<feature type="compositionally biased region" description="Polar residues" evidence="14">
    <location>
        <begin position="1015"/>
        <end position="1025"/>
    </location>
</feature>
<accession>A0A814B8Q6</accession>
<evidence type="ECO:0000256" key="9">
    <source>
        <dbReference type="ARBA" id="ARBA00023015"/>
    </source>
</evidence>
<sequence length="1593" mass="180678">MHEYHGVEVFSLNENGVISTKSKTPASSILSIKKEEDSKTRVISVKEGNTPVLTFSFHDSVECARVGTKGIILSVPKQLSYLIKFPNEHDVSVFSKHIGLIKSDTEDEACLFDERTEESSAVQYFQFYGYLSQQQNMMQDYIRTSTYQRAILDNSIDFTDKVVLDVGAGSGILSFFAAQGGAKKVYAVEASSMAQHAKLLVDNNHLSNRIHVIPGKIEEIQLPEQVDIIISEPMGYMLFNERMLETYLHAKKWLKPNGKMFPTFGDLYVTPFTDEALYTEQVAKANFWYQQSFYGVDLTTLREAALDEYFKQPIVDNFDVRVCLSRPIKHTVNFLTANEEDLYEIKIPLTFQMTTAAVVHGLAFWFDVAFDGTSSQVWLSTAPTQPLTHWYQVRCLFMKPLTVSQGQVIKGHTILHSNRKQSYDVEIFLQVEGTTQSTENTLDLKNPYFRYPNQPLQVPPGQYHESPTEQYWNGLPSDQTLNSSNMHPNANPYSQNCNINNNLNMSGQDIEYDGMPNTSTQSSGYPQQQRYIYDPNNIPVTTVSIQERMLSYCHSTNTNTNNSAHNIVILIKMLQSENMTLWNIDRKIDKIDLVRSIPNHRPQLNKVYGSLSNSLSSPSPTGYDLYDSKPIGKPLCLRLNYDVSLSPQLILESKVFRSAIRLQHGTTPRSQILFVGTLIVDDETNRLTFVIDRLQLDDTSSKSISNLLYKQLPGEFYIPVRFDRTLNHDVVCSIMNDGIKLIDDYCQSTSKLELHNFFLLYGHMTSRLTPSINADLTFDLLAIKNEFKLNPINSLTILPTALLKNIITGLYMNQPHFGYCGVDRTSKNKILLILENDPQACALPLVGIWVSGVIDVQNPFVWSVCIRYCMNLSLKQRIRSFEHQPFILLFYSSLARGKCEYYEVSTPNQHIDYHLWTTTKKIIMPTASTNDGTTNLPYDFDFKHVYDGPKMHALLHACGINRKYNEQQQNYPVRSHSAELLEKTPQERFRSDASFSSDEEDENPNNEEQEHLSIMTYSPSNTNGSLYGVPRQPPKQTSSPTWSNGTATSSNQKHCQTKTLSNSLSSPSFLPTLSVQQPSTRMSVGFDSPLSAIPSTISDSPLVVQFKEEILEKMNTYDAHIQSLNTLVSQLLAQKSSTTSSLSATQTSQEKKVDVGVQSDPPSPVLNTEDITGHTNTPNNDIVINRQTVDLNNTTPRMLNDIQRSSTYEQRQQHQVEVQSVQNCANTSPSLSRHEQQPVVDYLSLRKSTDFGLCQQRSNNLTTPFRRSFDSINQFLPHTSNNEQQLKLLSPVNNSISKEHHQKTDNNDDEQSEITEEINPVNILKPFFQYMAQQRQIIELNNDSTTTMSKSVDTTLIKTIEEESSKQAEKMAQLANDIQNSNNTAGLVATSPSRQRRLNSGSNINVTSTTGISFTVDHQSRLQMQIINQQSTTLYQQQQQSTQPSTPTNENDLSLEVRSLAMKYLEDDQLVQYSNQRQTQQQQYHYAPNEQQQQQQPFDKGLSFATQKYLEKYGLLHQNQYLSQLSDNSSLNKTPLNADSTSDDDDYVEKIKNHHSTSSVNKTEPKIMQQTPSSSNRGKILDLSQIRKLPKLL</sequence>
<dbReference type="FunFam" id="2.70.160.11:FF:000002">
    <property type="entry name" value="Probable histone-arginine methyltransferase CARM1"/>
    <property type="match status" value="1"/>
</dbReference>
<dbReference type="InterPro" id="IPR025799">
    <property type="entry name" value="Arg_MeTrfase"/>
</dbReference>
<feature type="region of interest" description="Disordered" evidence="14">
    <location>
        <begin position="1554"/>
        <end position="1581"/>
    </location>
</feature>
<keyword evidence="9" id="KW-0805">Transcription regulation</keyword>
<evidence type="ECO:0000256" key="10">
    <source>
        <dbReference type="ARBA" id="ARBA00023163"/>
    </source>
</evidence>
<organism evidence="17 19">
    <name type="scientific">Didymodactylos carnosus</name>
    <dbReference type="NCBI Taxonomy" id="1234261"/>
    <lineage>
        <taxon>Eukaryota</taxon>
        <taxon>Metazoa</taxon>
        <taxon>Spiralia</taxon>
        <taxon>Gnathifera</taxon>
        <taxon>Rotifera</taxon>
        <taxon>Eurotatoria</taxon>
        <taxon>Bdelloidea</taxon>
        <taxon>Philodinida</taxon>
        <taxon>Philodinidae</taxon>
        <taxon>Didymodactylos</taxon>
    </lineage>
</organism>
<dbReference type="PANTHER" id="PTHR11006:SF10">
    <property type="entry name" value="HISTONE-ARGININE METHYLTRANSFERASE CARMER-RELATED"/>
    <property type="match status" value="1"/>
</dbReference>
<evidence type="ECO:0000313" key="19">
    <source>
        <dbReference type="Proteomes" id="UP000663829"/>
    </source>
</evidence>
<evidence type="ECO:0000256" key="3">
    <source>
        <dbReference type="ARBA" id="ARBA00011925"/>
    </source>
</evidence>
<dbReference type="Pfam" id="PF06325">
    <property type="entry name" value="PrmA"/>
    <property type="match status" value="1"/>
</dbReference>
<reference evidence="17" key="1">
    <citation type="submission" date="2021-02" db="EMBL/GenBank/DDBJ databases">
        <authorList>
            <person name="Nowell W R."/>
        </authorList>
    </citation>
    <scope>NUCLEOTIDE SEQUENCE</scope>
</reference>
<evidence type="ECO:0000256" key="4">
    <source>
        <dbReference type="ARBA" id="ARBA00022490"/>
    </source>
</evidence>
<dbReference type="InterPro" id="IPR029063">
    <property type="entry name" value="SAM-dependent_MTases_sf"/>
</dbReference>
<dbReference type="GO" id="GO:0032259">
    <property type="term" value="P:methylation"/>
    <property type="evidence" value="ECO:0007669"/>
    <property type="project" value="UniProtKB-KW"/>
</dbReference>
<evidence type="ECO:0000256" key="13">
    <source>
        <dbReference type="PROSITE-ProRule" id="PRU01015"/>
    </source>
</evidence>
<evidence type="ECO:0000256" key="11">
    <source>
        <dbReference type="ARBA" id="ARBA00023242"/>
    </source>
</evidence>
<evidence type="ECO:0000256" key="6">
    <source>
        <dbReference type="ARBA" id="ARBA00022679"/>
    </source>
</evidence>
<dbReference type="GO" id="GO:0070611">
    <property type="term" value="F:histone H3R2 methyltransferase activity"/>
    <property type="evidence" value="ECO:0007669"/>
    <property type="project" value="TreeGrafter"/>
</dbReference>
<dbReference type="Proteomes" id="UP000681722">
    <property type="component" value="Unassembled WGS sequence"/>
</dbReference>
<evidence type="ECO:0000313" key="18">
    <source>
        <dbReference type="EMBL" id="CAF3703559.1"/>
    </source>
</evidence>
<feature type="domain" description="STIL N-terminal" evidence="15">
    <location>
        <begin position="625"/>
        <end position="924"/>
    </location>
</feature>
<dbReference type="Pfam" id="PF15253">
    <property type="entry name" value="STIL_N"/>
    <property type="match status" value="1"/>
</dbReference>
<feature type="region of interest" description="Disordered" evidence="14">
    <location>
        <begin position="1475"/>
        <end position="1498"/>
    </location>
</feature>
<keyword evidence="10" id="KW-0804">Transcription</keyword>
<feature type="compositionally biased region" description="Polar residues" evidence="14">
    <location>
        <begin position="1527"/>
        <end position="1540"/>
    </location>
</feature>
<feature type="region of interest" description="Disordered" evidence="14">
    <location>
        <begin position="1383"/>
        <end position="1408"/>
    </location>
</feature>